<feature type="transmembrane region" description="Helical" evidence="1">
    <location>
        <begin position="87"/>
        <end position="115"/>
    </location>
</feature>
<dbReference type="RefSeq" id="WP_093080959.1">
    <property type="nucleotide sequence ID" value="NZ_FNBE01000005.1"/>
</dbReference>
<organism evidence="3 4">
    <name type="scientific">Pseudonocardia oroxyli</name>
    <dbReference type="NCBI Taxonomy" id="366584"/>
    <lineage>
        <taxon>Bacteria</taxon>
        <taxon>Bacillati</taxon>
        <taxon>Actinomycetota</taxon>
        <taxon>Actinomycetes</taxon>
        <taxon>Pseudonocardiales</taxon>
        <taxon>Pseudonocardiaceae</taxon>
        <taxon>Pseudonocardia</taxon>
    </lineage>
</organism>
<accession>A0A1G7M2T8</accession>
<dbReference type="Proteomes" id="UP000198967">
    <property type="component" value="Unassembled WGS sequence"/>
</dbReference>
<gene>
    <name evidence="3" type="ORF">SAMN05216377_105234</name>
</gene>
<dbReference type="AlphaFoldDB" id="A0A1G7M2T8"/>
<dbReference type="InterPro" id="IPR025565">
    <property type="entry name" value="DUF4328"/>
</dbReference>
<feature type="transmembrane region" description="Helical" evidence="1">
    <location>
        <begin position="254"/>
        <end position="278"/>
    </location>
</feature>
<keyword evidence="1" id="KW-0812">Transmembrane</keyword>
<dbReference type="Pfam" id="PF14219">
    <property type="entry name" value="DUF4328"/>
    <property type="match status" value="1"/>
</dbReference>
<proteinExistence type="predicted"/>
<feature type="transmembrane region" description="Helical" evidence="1">
    <location>
        <begin position="223"/>
        <end position="242"/>
    </location>
</feature>
<keyword evidence="1" id="KW-0472">Membrane</keyword>
<dbReference type="EMBL" id="FNBE01000005">
    <property type="protein sequence ID" value="SDF55489.1"/>
    <property type="molecule type" value="Genomic_DNA"/>
</dbReference>
<evidence type="ECO:0000313" key="4">
    <source>
        <dbReference type="Proteomes" id="UP000198967"/>
    </source>
</evidence>
<name>A0A1G7M2T8_PSEOR</name>
<evidence type="ECO:0000259" key="2">
    <source>
        <dbReference type="Pfam" id="PF14219"/>
    </source>
</evidence>
<dbReference type="OrthoDB" id="3689403at2"/>
<keyword evidence="4" id="KW-1185">Reference proteome</keyword>
<protein>
    <recommendedName>
        <fullName evidence="2">DUF4328 domain-containing protein</fullName>
    </recommendedName>
</protein>
<feature type="domain" description="DUF4328" evidence="2">
    <location>
        <begin position="122"/>
        <end position="278"/>
    </location>
</feature>
<evidence type="ECO:0000313" key="3">
    <source>
        <dbReference type="EMBL" id="SDF55489.1"/>
    </source>
</evidence>
<dbReference type="STRING" id="366584.SAMN05216377_105234"/>
<evidence type="ECO:0000256" key="1">
    <source>
        <dbReference type="SAM" id="Phobius"/>
    </source>
</evidence>
<sequence length="299" mass="31913">MQCSRCGRTPPPGAGPFCPYCGRYLAALTWVAEPPPDPRPPLPVRPRFRYTGPPRYREMPRWGFPALPWQEPDQDGPAPAVERARGWALVLVPLLWTLAAVAFVGFAAEVLRYVLLVLSRDDALPGGLVAFSDAAVAFGGWASVAGSVGCGILVVLWCLRIREAAAERSGTVPARSTLAVVVGWVVPGLNLAVPGGVLAEVEHLGLDRPPGARPRPSRLLLRWWAAWGVSVVLGVVVFLWSFRSGVQALADGVLLHAALDLSCAVTAVLTVGVVRHLAALVEPTRAVRREILVSLPSSS</sequence>
<reference evidence="3 4" key="1">
    <citation type="submission" date="2016-10" db="EMBL/GenBank/DDBJ databases">
        <authorList>
            <person name="de Groot N.N."/>
        </authorList>
    </citation>
    <scope>NUCLEOTIDE SEQUENCE [LARGE SCALE GENOMIC DNA]</scope>
    <source>
        <strain evidence="3 4">CGMCC 4.3143</strain>
    </source>
</reference>
<feature type="transmembrane region" description="Helical" evidence="1">
    <location>
        <begin position="135"/>
        <end position="159"/>
    </location>
</feature>
<keyword evidence="1" id="KW-1133">Transmembrane helix</keyword>